<protein>
    <submittedName>
        <fullName evidence="4">Polysaccharide deacetylase</fullName>
    </submittedName>
</protein>
<keyword evidence="5" id="KW-1185">Reference proteome</keyword>
<dbReference type="CDD" id="cd10918">
    <property type="entry name" value="CE4_NodB_like_5s_6s"/>
    <property type="match status" value="1"/>
</dbReference>
<dbReference type="Proteomes" id="UP000634043">
    <property type="component" value="Unassembled WGS sequence"/>
</dbReference>
<dbReference type="EMBL" id="BMFP01000005">
    <property type="protein sequence ID" value="GGG22546.1"/>
    <property type="molecule type" value="Genomic_DNA"/>
</dbReference>
<dbReference type="SUPFAM" id="SSF88713">
    <property type="entry name" value="Glycoside hydrolase/deacetylase"/>
    <property type="match status" value="1"/>
</dbReference>
<feature type="domain" description="NodB homology" evidence="3">
    <location>
        <begin position="166"/>
        <end position="325"/>
    </location>
</feature>
<evidence type="ECO:0000313" key="5">
    <source>
        <dbReference type="Proteomes" id="UP000634043"/>
    </source>
</evidence>
<proteinExistence type="predicted"/>
<comment type="subcellular location">
    <subcellularLocation>
        <location evidence="1">Secreted</location>
    </subcellularLocation>
</comment>
<sequence length="325" mass="36196">MAIIIAFTNTTMKYPYSLFRTSFFTLLSAFLLCFSSCVREGKTVETQSPVEAAIPVASANTDAAIPAPDSLSLQAAIPAGPVQPAAVVANSVADAETIIARKQVPILCYHQVRDWREKDSKQAKDYIIPEERFKDHIKMLADSGYQTVLPDQLLAYLTTGAPLPEKPVMLTFDDTSLGQYTVAAPELEKYGFKGVFFIMTVSLGRPNYMTKAQVKELSDKGHAIGSHTWDHQNVKKYQGQDWVTQVEKPSRQLAEITGKPTEYFAYPFGLWNPEAIPELKQRGMVAAFQLADKRDPQDPLHSIRRIIASGYWSSNSLHRAMVNSF</sequence>
<dbReference type="InterPro" id="IPR002509">
    <property type="entry name" value="NODB_dom"/>
</dbReference>
<comment type="caution">
    <text evidence="4">The sequence shown here is derived from an EMBL/GenBank/DDBJ whole genome shotgun (WGS) entry which is preliminary data.</text>
</comment>
<organism evidence="4 5">
    <name type="scientific">Pontibacter amylolyticus</name>
    <dbReference type="NCBI Taxonomy" id="1424080"/>
    <lineage>
        <taxon>Bacteria</taxon>
        <taxon>Pseudomonadati</taxon>
        <taxon>Bacteroidota</taxon>
        <taxon>Cytophagia</taxon>
        <taxon>Cytophagales</taxon>
        <taxon>Hymenobacteraceae</taxon>
        <taxon>Pontibacter</taxon>
    </lineage>
</organism>
<dbReference type="Gene3D" id="3.20.20.370">
    <property type="entry name" value="Glycoside hydrolase/deacetylase"/>
    <property type="match status" value="1"/>
</dbReference>
<evidence type="ECO:0000256" key="1">
    <source>
        <dbReference type="ARBA" id="ARBA00004613"/>
    </source>
</evidence>
<accession>A0ABQ1WBA1</accession>
<evidence type="ECO:0000313" key="4">
    <source>
        <dbReference type="EMBL" id="GGG22546.1"/>
    </source>
</evidence>
<dbReference type="Pfam" id="PF01522">
    <property type="entry name" value="Polysacc_deac_1"/>
    <property type="match status" value="1"/>
</dbReference>
<name>A0ABQ1WBA1_9BACT</name>
<dbReference type="PANTHER" id="PTHR34216:SF3">
    <property type="entry name" value="POLY-BETA-1,6-N-ACETYL-D-GLUCOSAMINE N-DEACETYLASE"/>
    <property type="match status" value="1"/>
</dbReference>
<dbReference type="InterPro" id="IPR011330">
    <property type="entry name" value="Glyco_hydro/deAcase_b/a-brl"/>
</dbReference>
<reference evidence="5" key="1">
    <citation type="journal article" date="2019" name="Int. J. Syst. Evol. Microbiol.">
        <title>The Global Catalogue of Microorganisms (GCM) 10K type strain sequencing project: providing services to taxonomists for standard genome sequencing and annotation.</title>
        <authorList>
            <consortium name="The Broad Institute Genomics Platform"/>
            <consortium name="The Broad Institute Genome Sequencing Center for Infectious Disease"/>
            <person name="Wu L."/>
            <person name="Ma J."/>
        </authorList>
    </citation>
    <scope>NUCLEOTIDE SEQUENCE [LARGE SCALE GENOMIC DNA]</scope>
    <source>
        <strain evidence="5">CGMCC 1.12749</strain>
    </source>
</reference>
<dbReference type="PROSITE" id="PS51677">
    <property type="entry name" value="NODB"/>
    <property type="match status" value="1"/>
</dbReference>
<evidence type="ECO:0000259" key="3">
    <source>
        <dbReference type="PROSITE" id="PS51677"/>
    </source>
</evidence>
<dbReference type="PANTHER" id="PTHR34216">
    <property type="match status" value="1"/>
</dbReference>
<gene>
    <name evidence="4" type="ORF">GCM10011323_28110</name>
</gene>
<evidence type="ECO:0000256" key="2">
    <source>
        <dbReference type="ARBA" id="ARBA00022729"/>
    </source>
</evidence>
<keyword evidence="2" id="KW-0732">Signal</keyword>
<dbReference type="InterPro" id="IPR051398">
    <property type="entry name" value="Polysacch_Deacetylase"/>
</dbReference>